<dbReference type="RefSeq" id="WP_091079499.1">
    <property type="nucleotide sequence ID" value="NZ_FOHX01000003.1"/>
</dbReference>
<keyword evidence="2" id="KW-1185">Reference proteome</keyword>
<organism evidence="1 2">
    <name type="scientific">Nonomuraea wenchangensis</name>
    <dbReference type="NCBI Taxonomy" id="568860"/>
    <lineage>
        <taxon>Bacteria</taxon>
        <taxon>Bacillati</taxon>
        <taxon>Actinomycetota</taxon>
        <taxon>Actinomycetes</taxon>
        <taxon>Streptosporangiales</taxon>
        <taxon>Streptosporangiaceae</taxon>
        <taxon>Nonomuraea</taxon>
    </lineage>
</organism>
<evidence type="ECO:0000313" key="1">
    <source>
        <dbReference type="EMBL" id="SET50433.1"/>
    </source>
</evidence>
<dbReference type="AlphaFoldDB" id="A0A1I0EZR2"/>
<proteinExistence type="predicted"/>
<gene>
    <name evidence="1" type="ORF">SAMN05421811_103251</name>
</gene>
<sequence length="124" mass="13551">MAATADAAQARAILREDQPLNPAEQAAVDALNERRWVLWHADDYSLGVILLLSRAGLLRDAAQEQHEERSLAVNARLTAEARRADAARISTLDTAIRQACDRLSAGEDPAVVAAWLKEVRARTV</sequence>
<dbReference type="EMBL" id="FOHX01000003">
    <property type="protein sequence ID" value="SET50433.1"/>
    <property type="molecule type" value="Genomic_DNA"/>
</dbReference>
<reference evidence="1 2" key="1">
    <citation type="submission" date="2016-10" db="EMBL/GenBank/DDBJ databases">
        <authorList>
            <person name="de Groot N.N."/>
        </authorList>
    </citation>
    <scope>NUCLEOTIDE SEQUENCE [LARGE SCALE GENOMIC DNA]</scope>
    <source>
        <strain evidence="1 2">CGMCC 4.5598</strain>
    </source>
</reference>
<accession>A0A1I0EZR2</accession>
<dbReference type="OrthoDB" id="9908736at2"/>
<evidence type="ECO:0000313" key="2">
    <source>
        <dbReference type="Proteomes" id="UP000199361"/>
    </source>
</evidence>
<protein>
    <submittedName>
        <fullName evidence="1">Uncharacterized protein</fullName>
    </submittedName>
</protein>
<name>A0A1I0EZR2_9ACTN</name>
<dbReference type="Proteomes" id="UP000199361">
    <property type="component" value="Unassembled WGS sequence"/>
</dbReference>
<dbReference type="STRING" id="568860.SAMN05421811_103251"/>